<dbReference type="EMBL" id="BMHF01000001">
    <property type="protein sequence ID" value="GGA20107.1"/>
    <property type="molecule type" value="Genomic_DNA"/>
</dbReference>
<comment type="caution">
    <text evidence="1">The sequence shown here is derived from an EMBL/GenBank/DDBJ whole genome shotgun (WGS) entry which is preliminary data.</text>
</comment>
<accession>A0ABQ1FLJ2</accession>
<keyword evidence="2" id="KW-1185">Reference proteome</keyword>
<dbReference type="CDD" id="cd16416">
    <property type="entry name" value="HAD_BsYqeG-like"/>
    <property type="match status" value="1"/>
</dbReference>
<organism evidence="1 2">
    <name type="scientific">Paenibacillus physcomitrellae</name>
    <dbReference type="NCBI Taxonomy" id="1619311"/>
    <lineage>
        <taxon>Bacteria</taxon>
        <taxon>Bacillati</taxon>
        <taxon>Bacillota</taxon>
        <taxon>Bacilli</taxon>
        <taxon>Bacillales</taxon>
        <taxon>Paenibacillaceae</taxon>
        <taxon>Paenibacillus</taxon>
    </lineage>
</organism>
<dbReference type="InterPro" id="IPR023214">
    <property type="entry name" value="HAD_sf"/>
</dbReference>
<evidence type="ECO:0008006" key="3">
    <source>
        <dbReference type="Google" id="ProtNLM"/>
    </source>
</evidence>
<dbReference type="NCBIfam" id="TIGR01662">
    <property type="entry name" value="HAD-SF-IIIA"/>
    <property type="match status" value="1"/>
</dbReference>
<dbReference type="PANTHER" id="PTHR19288">
    <property type="entry name" value="4-NITROPHENYLPHOSPHATASE-RELATED"/>
    <property type="match status" value="1"/>
</dbReference>
<name>A0ABQ1FLJ2_9BACL</name>
<reference evidence="2" key="1">
    <citation type="journal article" date="2019" name="Int. J. Syst. Evol. Microbiol.">
        <title>The Global Catalogue of Microorganisms (GCM) 10K type strain sequencing project: providing services to taxonomists for standard genome sequencing and annotation.</title>
        <authorList>
            <consortium name="The Broad Institute Genomics Platform"/>
            <consortium name="The Broad Institute Genome Sequencing Center for Infectious Disease"/>
            <person name="Wu L."/>
            <person name="Ma J."/>
        </authorList>
    </citation>
    <scope>NUCLEOTIDE SEQUENCE [LARGE SCALE GENOMIC DNA]</scope>
    <source>
        <strain evidence="2">CGMCC 1.15044</strain>
    </source>
</reference>
<gene>
    <name evidence="1" type="ORF">GCM10010917_00910</name>
</gene>
<dbReference type="SUPFAM" id="SSF56784">
    <property type="entry name" value="HAD-like"/>
    <property type="match status" value="1"/>
</dbReference>
<sequence length="184" mass="21118">MSYETEVTRLFEKFMPKLRVDTVFDIDLEDLYTKGYRGIITDLDNTLVGAKDPLSNPKLVAWFEYVKKCGFQLVIVSNNNMNRVSKFATPLNIEFVHQARKPSNAPFRRAMNMMNLQPQEMIVIGDQLMTDVLGGNRLGLFTVLVLPISVGDEGIGTRFNRRLERFVKGRLNKAGLWLEEEKNK</sequence>
<dbReference type="Pfam" id="PF13242">
    <property type="entry name" value="Hydrolase_like"/>
    <property type="match status" value="1"/>
</dbReference>
<dbReference type="InterPro" id="IPR006549">
    <property type="entry name" value="HAD-SF_hydro_IIIA"/>
</dbReference>
<dbReference type="InterPro" id="IPR010021">
    <property type="entry name" value="PGPP1/Gep4"/>
</dbReference>
<proteinExistence type="predicted"/>
<dbReference type="InterPro" id="IPR036412">
    <property type="entry name" value="HAD-like_sf"/>
</dbReference>
<dbReference type="Gene3D" id="3.40.50.1000">
    <property type="entry name" value="HAD superfamily/HAD-like"/>
    <property type="match status" value="1"/>
</dbReference>
<evidence type="ECO:0000313" key="2">
    <source>
        <dbReference type="Proteomes" id="UP000609323"/>
    </source>
</evidence>
<evidence type="ECO:0000313" key="1">
    <source>
        <dbReference type="EMBL" id="GGA20107.1"/>
    </source>
</evidence>
<protein>
    <recommendedName>
        <fullName evidence="3">YqeG family HAD IIIA-type phosphatase</fullName>
    </recommendedName>
</protein>
<dbReference type="NCBIfam" id="TIGR01668">
    <property type="entry name" value="YqeG_hyp_ppase"/>
    <property type="match status" value="1"/>
</dbReference>
<dbReference type="Proteomes" id="UP000609323">
    <property type="component" value="Unassembled WGS sequence"/>
</dbReference>
<dbReference type="PANTHER" id="PTHR19288:SF25">
    <property type="entry name" value="PHOSPHATIDYLGLYCEROPHOSPHATASE GEP4, MITOCHONDRIAL"/>
    <property type="match status" value="1"/>
</dbReference>